<keyword evidence="1" id="KW-0732">Signal</keyword>
<organism evidence="3">
    <name type="scientific">Pseudogemmatithrix spongiicola</name>
    <dbReference type="NCBI Taxonomy" id="3062599"/>
    <lineage>
        <taxon>Bacteria</taxon>
        <taxon>Pseudomonadati</taxon>
        <taxon>Gemmatimonadota</taxon>
        <taxon>Gemmatimonadia</taxon>
        <taxon>Gemmatimonadales</taxon>
        <taxon>Gemmatimonadaceae</taxon>
        <taxon>Pseudogemmatithrix</taxon>
    </lineage>
</organism>
<evidence type="ECO:0000313" key="5">
    <source>
        <dbReference type="Proteomes" id="UP001229955"/>
    </source>
</evidence>
<dbReference type="SUPFAM" id="SSF51338">
    <property type="entry name" value="Composite domain of metallo-dependent hydrolases"/>
    <property type="match status" value="1"/>
</dbReference>
<dbReference type="EMBL" id="CP130613">
    <property type="protein sequence ID" value="WKW16252.1"/>
    <property type="molecule type" value="Genomic_DNA"/>
</dbReference>
<dbReference type="GO" id="GO:0016810">
    <property type="term" value="F:hydrolase activity, acting on carbon-nitrogen (but not peptide) bonds"/>
    <property type="evidence" value="ECO:0007669"/>
    <property type="project" value="InterPro"/>
</dbReference>
<dbReference type="Proteomes" id="UP001229955">
    <property type="component" value="Chromosome"/>
</dbReference>
<accession>A0AA49JWA5</accession>
<gene>
    <name evidence="3" type="ORF">Strain138_002663</name>
    <name evidence="4" type="ORF">Strain318_002663</name>
</gene>
<dbReference type="InterPro" id="IPR006680">
    <property type="entry name" value="Amidohydro-rel"/>
</dbReference>
<dbReference type="AlphaFoldDB" id="A0AA49JWA5"/>
<feature type="domain" description="Amidohydrolase-related" evidence="2">
    <location>
        <begin position="82"/>
        <end position="401"/>
    </location>
</feature>
<dbReference type="Gene3D" id="3.20.20.140">
    <property type="entry name" value="Metal-dependent hydrolases"/>
    <property type="match status" value="1"/>
</dbReference>
<evidence type="ECO:0000259" key="2">
    <source>
        <dbReference type="Pfam" id="PF01979"/>
    </source>
</evidence>
<dbReference type="Pfam" id="PF01979">
    <property type="entry name" value="Amidohydro_1"/>
    <property type="match status" value="1"/>
</dbReference>
<evidence type="ECO:0000313" key="4">
    <source>
        <dbReference type="EMBL" id="WKW16252.1"/>
    </source>
</evidence>
<dbReference type="PANTHER" id="PTHR43135:SF3">
    <property type="entry name" value="ALPHA-D-RIBOSE 1-METHYLPHOSPHONATE 5-TRIPHOSPHATE DIPHOSPHATASE"/>
    <property type="match status" value="1"/>
</dbReference>
<protein>
    <submittedName>
        <fullName evidence="3">Amidohydrolase family protein</fullName>
    </submittedName>
</protein>
<dbReference type="SUPFAM" id="SSF51556">
    <property type="entry name" value="Metallo-dependent hydrolases"/>
    <property type="match status" value="1"/>
</dbReference>
<feature type="signal peptide" evidence="1">
    <location>
        <begin position="1"/>
        <end position="23"/>
    </location>
</feature>
<sequence length="413" mass="44057">MLRFVRRAFAVAAASALFANAGAAQLPQEVLAITRANVVDGVSDTRLRNATIVIRAGKIESIRENGAVPAGARVLDAAGRWVAPGLIDAHTHIRTVADARRALLSGVTTVRSASVPNYQDVALRDIGKSGWMILPDVLATGVFVSPDLGETITADARLAPLAGGVRTPEQLRLLVQVNAARGVNWIKTRGTERAGLPDTDPRQQTYTEAQLRVVVEEAAKANIPVMAHAHGDEGAYAAVRAGVKSIEHGTYLSDSTLRLMKERNVWLVPTLSTIVDLTTPGGDYSDPVLELRGQHMQPRIEDVIRRAHAMGVRIAAGADTDYHRESTTRISHEVMRFVGLGLTPVQALATATSGAAELLGVGNATGQLRVGYEADLIVLEHDPLANPGTLRDPLLVITNGRVALDRLRMGLGN</sequence>
<keyword evidence="5" id="KW-1185">Reference proteome</keyword>
<evidence type="ECO:0000256" key="1">
    <source>
        <dbReference type="SAM" id="SignalP"/>
    </source>
</evidence>
<dbReference type="PANTHER" id="PTHR43135">
    <property type="entry name" value="ALPHA-D-RIBOSE 1-METHYLPHOSPHONATE 5-TRIPHOSPHATE DIPHOSPHATASE"/>
    <property type="match status" value="1"/>
</dbReference>
<dbReference type="EMBL" id="CP130612">
    <property type="protein sequence ID" value="WKW13345.1"/>
    <property type="molecule type" value="Genomic_DNA"/>
</dbReference>
<dbReference type="RefSeq" id="WP_367886204.1">
    <property type="nucleotide sequence ID" value="NZ_CP130612.1"/>
</dbReference>
<dbReference type="KEGG" id="pspc:Strain318_002663"/>
<reference evidence="3" key="1">
    <citation type="submission" date="2023-07" db="EMBL/GenBank/DDBJ databases">
        <authorList>
            <person name="Haufschild T."/>
            <person name="Kallscheuer N."/>
            <person name="Hammer J."/>
            <person name="Kohn T."/>
            <person name="Kabuu M."/>
            <person name="Jogler M."/>
            <person name="Wohfarth N."/>
            <person name="Heuer A."/>
            <person name="Rohde M."/>
            <person name="van Teeseling M.C.F."/>
            <person name="Jogler C."/>
        </authorList>
    </citation>
    <scope>NUCLEOTIDE SEQUENCE</scope>
    <source>
        <strain evidence="3">Strain 138</strain>
        <strain evidence="4">Strain 318</strain>
    </source>
</reference>
<evidence type="ECO:0000313" key="3">
    <source>
        <dbReference type="EMBL" id="WKW13345.1"/>
    </source>
</evidence>
<dbReference type="InterPro" id="IPR051781">
    <property type="entry name" value="Metallo-dep_Hydrolase"/>
</dbReference>
<dbReference type="InterPro" id="IPR032466">
    <property type="entry name" value="Metal_Hydrolase"/>
</dbReference>
<feature type="chain" id="PRO_5041348544" evidence="1">
    <location>
        <begin position="24"/>
        <end position="413"/>
    </location>
</feature>
<dbReference type="InterPro" id="IPR011059">
    <property type="entry name" value="Metal-dep_hydrolase_composite"/>
</dbReference>
<proteinExistence type="predicted"/>
<dbReference type="Gene3D" id="2.30.40.10">
    <property type="entry name" value="Urease, subunit C, domain 1"/>
    <property type="match status" value="1"/>
</dbReference>
<accession>A0AA49K1V4</accession>
<name>A0AA49JWA5_9BACT</name>